<accession>A0A1F7R9K9</accession>
<evidence type="ECO:0000256" key="3">
    <source>
        <dbReference type="HAMAP-Rule" id="MF_00088"/>
    </source>
</evidence>
<dbReference type="PROSITE" id="PS50084">
    <property type="entry name" value="KH_TYPE_1"/>
    <property type="match status" value="1"/>
</dbReference>
<keyword evidence="1 3" id="KW-0963">Cytoplasm</keyword>
<keyword evidence="3" id="KW-0133">Cell shape</keyword>
<dbReference type="Proteomes" id="UP000178526">
    <property type="component" value="Unassembled WGS sequence"/>
</dbReference>
<sequence length="76" mass="8364">MKELTQMIVQKLVDKPEEVIITETGSESTVILEISVAKEEIGFVIGKKGRIINSIRNIMNAAGKKIGKKIIVAIKE</sequence>
<dbReference type="AlphaFoldDB" id="A0A1F7R9K9"/>
<comment type="function">
    <text evidence="3">A probable RNA chaperone. Forms a complex with KhpB which binds to cellular RNA and controls its expression. Plays a role in peptidoglycan (PG) homeostasis and cell length regulation.</text>
</comment>
<dbReference type="HAMAP" id="MF_00088">
    <property type="entry name" value="KhpA"/>
    <property type="match status" value="1"/>
</dbReference>
<keyword evidence="3" id="KW-0143">Chaperone</keyword>
<dbReference type="EMBL" id="MGDB01000153">
    <property type="protein sequence ID" value="OGL38249.1"/>
    <property type="molecule type" value="Genomic_DNA"/>
</dbReference>
<keyword evidence="2 3" id="KW-0694">RNA-binding</keyword>
<comment type="similarity">
    <text evidence="3">Belongs to the KhpA RNA-binding protein family.</text>
</comment>
<keyword evidence="3" id="KW-0961">Cell wall biogenesis/degradation</keyword>
<dbReference type="SUPFAM" id="SSF54814">
    <property type="entry name" value="Prokaryotic type KH domain (KH-domain type II)"/>
    <property type="match status" value="1"/>
</dbReference>
<comment type="caution">
    <text evidence="4">The sequence shown here is derived from an EMBL/GenBank/DDBJ whole genome shotgun (WGS) entry which is preliminary data.</text>
</comment>
<comment type="subunit">
    <text evidence="3">Forms a complex with KhpB.</text>
</comment>
<organism evidence="4 5">
    <name type="scientific">Candidatus Schekmanbacteria bacterium GWA2_38_11</name>
    <dbReference type="NCBI Taxonomy" id="1817876"/>
    <lineage>
        <taxon>Bacteria</taxon>
        <taxon>Candidatus Schekmaniibacteriota</taxon>
    </lineage>
</organism>
<gene>
    <name evidence="3" type="primary">khpA</name>
    <name evidence="4" type="ORF">A2042_06235</name>
</gene>
<dbReference type="PANTHER" id="PTHR34654:SF1">
    <property type="entry name" value="RNA-BINDING PROTEIN KHPA"/>
    <property type="match status" value="1"/>
</dbReference>
<dbReference type="GO" id="GO:0003723">
    <property type="term" value="F:RNA binding"/>
    <property type="evidence" value="ECO:0007669"/>
    <property type="project" value="UniProtKB-UniRule"/>
</dbReference>
<dbReference type="InterPro" id="IPR009019">
    <property type="entry name" value="KH_sf_prok-type"/>
</dbReference>
<evidence type="ECO:0000313" key="4">
    <source>
        <dbReference type="EMBL" id="OGL38249.1"/>
    </source>
</evidence>
<protein>
    <recommendedName>
        <fullName evidence="3">RNA-binding protein KhpA</fullName>
    </recommendedName>
    <alternativeName>
        <fullName evidence="3">KH-domain protein A</fullName>
    </alternativeName>
</protein>
<evidence type="ECO:0000256" key="1">
    <source>
        <dbReference type="ARBA" id="ARBA00022490"/>
    </source>
</evidence>
<dbReference type="InterPro" id="IPR020627">
    <property type="entry name" value="KhpA"/>
</dbReference>
<dbReference type="Pfam" id="PF13083">
    <property type="entry name" value="KH_KhpA-B"/>
    <property type="match status" value="1"/>
</dbReference>
<name>A0A1F7R9K9_9BACT</name>
<dbReference type="PANTHER" id="PTHR34654">
    <property type="entry name" value="UPF0109 PROTEIN SCO5592"/>
    <property type="match status" value="1"/>
</dbReference>
<evidence type="ECO:0000256" key="2">
    <source>
        <dbReference type="ARBA" id="ARBA00022884"/>
    </source>
</evidence>
<dbReference type="GO" id="GO:0008360">
    <property type="term" value="P:regulation of cell shape"/>
    <property type="evidence" value="ECO:0007669"/>
    <property type="project" value="UniProtKB-KW"/>
</dbReference>
<dbReference type="Gene3D" id="3.30.310.210">
    <property type="match status" value="1"/>
</dbReference>
<dbReference type="GO" id="GO:0071555">
    <property type="term" value="P:cell wall organization"/>
    <property type="evidence" value="ECO:0007669"/>
    <property type="project" value="UniProtKB-KW"/>
</dbReference>
<dbReference type="GO" id="GO:0005737">
    <property type="term" value="C:cytoplasm"/>
    <property type="evidence" value="ECO:0007669"/>
    <property type="project" value="UniProtKB-SubCell"/>
</dbReference>
<dbReference type="CDD" id="cd22533">
    <property type="entry name" value="KH-II_YlqC-like"/>
    <property type="match status" value="1"/>
</dbReference>
<reference evidence="4 5" key="1">
    <citation type="journal article" date="2016" name="Nat. Commun.">
        <title>Thousands of microbial genomes shed light on interconnected biogeochemical processes in an aquifer system.</title>
        <authorList>
            <person name="Anantharaman K."/>
            <person name="Brown C.T."/>
            <person name="Hug L.A."/>
            <person name="Sharon I."/>
            <person name="Castelle C.J."/>
            <person name="Probst A.J."/>
            <person name="Thomas B.C."/>
            <person name="Singh A."/>
            <person name="Wilkins M.J."/>
            <person name="Karaoz U."/>
            <person name="Brodie E.L."/>
            <person name="Williams K.H."/>
            <person name="Hubbard S.S."/>
            <person name="Banfield J.F."/>
        </authorList>
    </citation>
    <scope>NUCLEOTIDE SEQUENCE [LARGE SCALE GENOMIC DNA]</scope>
</reference>
<dbReference type="GO" id="GO:0009252">
    <property type="term" value="P:peptidoglycan biosynthetic process"/>
    <property type="evidence" value="ECO:0007669"/>
    <property type="project" value="UniProtKB-UniRule"/>
</dbReference>
<comment type="subcellular location">
    <subcellularLocation>
        <location evidence="3">Cytoplasm</location>
    </subcellularLocation>
</comment>
<evidence type="ECO:0000313" key="5">
    <source>
        <dbReference type="Proteomes" id="UP000178526"/>
    </source>
</evidence>
<proteinExistence type="inferred from homology"/>